<dbReference type="EMBL" id="KK583285">
    <property type="protein sequence ID" value="KDO21556.1"/>
    <property type="molecule type" value="Genomic_DNA"/>
</dbReference>
<feature type="transmembrane region" description="Helical" evidence="1">
    <location>
        <begin position="670"/>
        <end position="689"/>
    </location>
</feature>
<feature type="transmembrane region" description="Helical" evidence="1">
    <location>
        <begin position="1555"/>
        <end position="1573"/>
    </location>
</feature>
<evidence type="ECO:0000313" key="2">
    <source>
        <dbReference type="EMBL" id="KDO21556.1"/>
    </source>
</evidence>
<dbReference type="Proteomes" id="UP000030745">
    <property type="component" value="Unassembled WGS sequence"/>
</dbReference>
<keyword evidence="1" id="KW-0812">Transmembrane</keyword>
<organism evidence="2 3">
    <name type="scientific">Saprolegnia parasitica (strain CBS 223.65)</name>
    <dbReference type="NCBI Taxonomy" id="695850"/>
    <lineage>
        <taxon>Eukaryota</taxon>
        <taxon>Sar</taxon>
        <taxon>Stramenopiles</taxon>
        <taxon>Oomycota</taxon>
        <taxon>Saprolegniomycetes</taxon>
        <taxon>Saprolegniales</taxon>
        <taxon>Saprolegniaceae</taxon>
        <taxon>Saprolegnia</taxon>
    </lineage>
</organism>
<keyword evidence="1" id="KW-0472">Membrane</keyword>
<gene>
    <name evidence="2" type="ORF">SPRG_13367</name>
</gene>
<feature type="transmembrane region" description="Helical" evidence="1">
    <location>
        <begin position="602"/>
        <end position="629"/>
    </location>
</feature>
<keyword evidence="1" id="KW-1133">Transmembrane helix</keyword>
<dbReference type="RefSeq" id="XP_012207733.1">
    <property type="nucleotide sequence ID" value="XM_012352343.1"/>
</dbReference>
<dbReference type="GeneID" id="24135247"/>
<protein>
    <submittedName>
        <fullName evidence="2">Uncharacterized protein</fullName>
    </submittedName>
</protein>
<sequence length="1673" mass="184351">MQRKSYAAPVSFTSIAPTYVRRLIYSELTSVPHAISNLRSTRPEWVFRMSTQFCWVDFNQTFEVAHTLARQARCRRLYASNGAVYYESILRNVQWDAFMSVWGGPTGYFTVTLEATLQLSAAGRHWLATTSTNTLSMADEVAFWTSFNVTSFELAWQNRWQASISETMNVQSALGTQHTVTLKHWPRENGPWSSWIYMWIPLDDVYVLQQVGASAIRGATNFYDPKFFAFESHAALANVNGTYDGRAGVVHATLGPFLSFDTIYVPVPASLLAFFNALDAYLAKQPPGVLSLTTSGALTPRPPAWRNQTRLYGGSLLCLHNTGTSYVQSPFDFDDPCLFPSAFRVGYDASMLVFAQLLYGVPLSSDASDVCRLQSSSACLPALNKASASVTALSPLPPDLVRTIPDAVATVKALDLRLIQFAKSPEWTLLQQPLLDDTSWSVYGWLCIYDWVIGRREVVSFEGDVRTLHLISNRYTPRVMATSGDGQYLEATTKLALYLSAYVSITLASVGLLTFLYGATIQFHIVGRNLAYFNAVAGASWVGRPLLFARGSTAILVLSTSPMELLANSTTSSQLVLVPRPVLTRLVLCSEAAWVATMLNDIFLLMTPALASVYAPIASLLALTATFALESAAPVATAANFNRTCRSHDMDYAIECASGTISIGDSSRMFLLYGVQVTSVLIALTLAYVGSCRRRSASALSSCHVMVSGAATAFLHPIPTVHSDTWRLDDASSAMCGLVPLWCRGQRYVFDLKLWRVLSSSSSETTDKAALATTSASPYLTLTPIRVGFDRLSVLLGLVYMCFSIAGSVSYLAVSNVTLANDMLWAGFNLSGPHAFLATWINHQFLLENTHAHLALDAPHVNWDGSFTRDPPFLHVSPLAGAMTQQRLRTSLVAIVHGMRGLDGCDAPWVFVPYCFLDLQRHWTMAISDARQARCDTMAANGAVYLEPLLRNVHLTSWTTCWSDAFELTIGRTLRNSILGHSWLATTLHARSNLSAVLEASYWRAHGIQLFETQWQNYKRVGLLNSYAVTNALGVTYPFTLQSLNGTYGRHSATTLKMYWSFANDLLHAVVVNATSSDGTSLLRSDASFLYTNTSLEATLVQEGVLAWPLDNGLDLVRQRLGPFGTIDMHLVACPKSLLDTIRSISANVRDAVRRQQNVQDLYFNMTLVDAIHAVPQSWLDAKLMQFGASILCPAHPPTINQPVYGGTLMAFTLDGSECPTDITSKLYPSADMLLAAAVLTNLSAMTHNTLADICGHDRINGAACLQYLPDTLRVLDAIPPMVLPNLSQAIADTWQLGVGMVTYARRPPSTTLTLEHARLLSEEDPFYAFFGWCSLFDWAIGHRQVVQFQGDNGTLTLLSEYIEPVAQATLSWQLPQSAARYAYIGTTYVTYCLLGLAAVTTGYILRSYGHVEGWNMATLNSVGGMVWVGRPLLLLRSMTAMSLLSTSALDLDFDGRISGFTASHNPWYTTWLAASEVTWLVAVVNDVAMAVTQAYTIYYATFNLAIVWLVAAVLSIHYPVKHAASLLPTCRIEKLDWQLVCESASLQIGHPTRLITLVGTVFSCNGLCYLATRLVWYYRRAADPTGATHSLLLYAGAKYLYTTDRWLYNGVYYLDRASAVLNGILTLRWRGVLYACDIKMWRILTVSLPTTWDVPDAHPLAKASKMAMPLRF</sequence>
<evidence type="ECO:0000313" key="3">
    <source>
        <dbReference type="Proteomes" id="UP000030745"/>
    </source>
</evidence>
<keyword evidence="3" id="KW-1185">Reference proteome</keyword>
<accession>A0A067C4S9</accession>
<feature type="transmembrane region" description="Helical" evidence="1">
    <location>
        <begin position="1498"/>
        <end position="1519"/>
    </location>
</feature>
<dbReference type="OrthoDB" id="10305909at2759"/>
<proteinExistence type="predicted"/>
<dbReference type="VEuPathDB" id="FungiDB:SPRG_13367"/>
<name>A0A067C4S9_SAPPC</name>
<reference evidence="2 3" key="1">
    <citation type="journal article" date="2013" name="PLoS Genet.">
        <title>Distinctive expansion of potential virulence genes in the genome of the oomycete fish pathogen Saprolegnia parasitica.</title>
        <authorList>
            <person name="Jiang R.H."/>
            <person name="de Bruijn I."/>
            <person name="Haas B.J."/>
            <person name="Belmonte R."/>
            <person name="Lobach L."/>
            <person name="Christie J."/>
            <person name="van den Ackerveken G."/>
            <person name="Bottin A."/>
            <person name="Bulone V."/>
            <person name="Diaz-Moreno S.M."/>
            <person name="Dumas B."/>
            <person name="Fan L."/>
            <person name="Gaulin E."/>
            <person name="Govers F."/>
            <person name="Grenville-Briggs L.J."/>
            <person name="Horner N.R."/>
            <person name="Levin J.Z."/>
            <person name="Mammella M."/>
            <person name="Meijer H.J."/>
            <person name="Morris P."/>
            <person name="Nusbaum C."/>
            <person name="Oome S."/>
            <person name="Phillips A.J."/>
            <person name="van Rooyen D."/>
            <person name="Rzeszutek E."/>
            <person name="Saraiva M."/>
            <person name="Secombes C.J."/>
            <person name="Seidl M.F."/>
            <person name="Snel B."/>
            <person name="Stassen J.H."/>
            <person name="Sykes S."/>
            <person name="Tripathy S."/>
            <person name="van den Berg H."/>
            <person name="Vega-Arreguin J.C."/>
            <person name="Wawra S."/>
            <person name="Young S.K."/>
            <person name="Zeng Q."/>
            <person name="Dieguez-Uribeondo J."/>
            <person name="Russ C."/>
            <person name="Tyler B.M."/>
            <person name="van West P."/>
        </authorList>
    </citation>
    <scope>NUCLEOTIDE SEQUENCE [LARGE SCALE GENOMIC DNA]</scope>
    <source>
        <strain evidence="2 3">CBS 223.65</strain>
    </source>
</reference>
<feature type="transmembrane region" description="Helical" evidence="1">
    <location>
        <begin position="792"/>
        <end position="814"/>
    </location>
</feature>
<feature type="transmembrane region" description="Helical" evidence="1">
    <location>
        <begin position="495"/>
        <end position="519"/>
    </location>
</feature>
<dbReference type="KEGG" id="spar:SPRG_13367"/>
<dbReference type="OMA" id="FAFESHA"/>
<feature type="transmembrane region" description="Helical" evidence="1">
    <location>
        <begin position="1382"/>
        <end position="1406"/>
    </location>
</feature>
<evidence type="ECO:0000256" key="1">
    <source>
        <dbReference type="SAM" id="Phobius"/>
    </source>
</evidence>